<feature type="compositionally biased region" description="Basic and acidic residues" evidence="10">
    <location>
        <begin position="1"/>
        <end position="14"/>
    </location>
</feature>
<evidence type="ECO:0000256" key="9">
    <source>
        <dbReference type="RuleBase" id="RU000644"/>
    </source>
</evidence>
<evidence type="ECO:0000256" key="8">
    <source>
        <dbReference type="HAMAP-Rule" id="MF_00100"/>
    </source>
</evidence>
<dbReference type="InterPro" id="IPR044145">
    <property type="entry name" value="IF2_II"/>
</dbReference>
<keyword evidence="5 8" id="KW-0648">Protein biosynthesis</keyword>
<evidence type="ECO:0000259" key="11">
    <source>
        <dbReference type="PROSITE" id="PS51722"/>
    </source>
</evidence>
<dbReference type="InterPro" id="IPR006847">
    <property type="entry name" value="IF2_N"/>
</dbReference>
<dbReference type="CDD" id="cd03692">
    <property type="entry name" value="mtIF2_IVc"/>
    <property type="match status" value="1"/>
</dbReference>
<dbReference type="HAMAP" id="MF_00100_B">
    <property type="entry name" value="IF_2_B"/>
    <property type="match status" value="1"/>
</dbReference>
<dbReference type="NCBIfam" id="TIGR00487">
    <property type="entry name" value="IF-2"/>
    <property type="match status" value="1"/>
</dbReference>
<evidence type="ECO:0000256" key="1">
    <source>
        <dbReference type="ARBA" id="ARBA00007733"/>
    </source>
</evidence>
<feature type="binding site" evidence="8">
    <location>
        <begin position="124"/>
        <end position="131"/>
    </location>
    <ligand>
        <name>GTP</name>
        <dbReference type="ChEBI" id="CHEBI:37565"/>
    </ligand>
</feature>
<feature type="region of interest" description="G-domain" evidence="8">
    <location>
        <begin position="118"/>
        <end position="266"/>
    </location>
</feature>
<dbReference type="InterPro" id="IPR005225">
    <property type="entry name" value="Small_GTP-bd"/>
</dbReference>
<organism evidence="12 13">
    <name type="scientific">'Fragaria x ananassa' phyllody phytoplasma</name>
    <dbReference type="NCBI Taxonomy" id="2358428"/>
    <lineage>
        <taxon>Bacteria</taxon>
        <taxon>Bacillati</taxon>
        <taxon>Mycoplasmatota</taxon>
        <taxon>Mollicutes</taxon>
        <taxon>Acholeplasmatales</taxon>
        <taxon>Acholeplasmataceae</taxon>
        <taxon>Candidatus Phytoplasma</taxon>
        <taxon>16SrXIII (Mexican periwinkle virescence group)</taxon>
    </lineage>
</organism>
<accession>A0ABS5K3E8</accession>
<sequence>MNLNDKKNKSDSSENKSTVSQKKNILQNNTTTKKYFFNPQDTVAQIAKSFNISSAVLVKKLLKLGVETNINQTLDKEIIQILAKECDIQFLDQTGLKANSTTTTKTTLNDANLEKTPPIVTIMGHVDHGKTTLLDAIRKTRVVDQEYGGITQHIGAYQVEYQKHKITFIDTPGHEAFDKMRARGAKITNICILVVAADDCVKPQTVEALKHAQKAKIPIIVALNKVDKPHNNSKQIMTELSSFDLLPEEWGGTTPYIPISALKKEGLDKLLEMILLLSELQDLKSNSQKQAQGTVIEASLDKSLGPVATFIVSDGNLKIGDIVVVGSTYAKIRSMENESKKPLKKVFPSQPVKISGLKEVPQAGDVFYVVLNEKQARQIVDEVKAQKKESLIKTIVPQDLESILQNLEDDKPKELNVVLKTDTQGSLEAIQDMIQKIQISNLKVNLLRASVGLITEKDITLAQTSESLLIGFNIKITTSILKLAQNQKIKIIVHNVIYRIIEDVEHQLKQMVQPTFKEVITGKAEIRKIFSISKIGNIAGCYVIQGIINHNDLAKVIRNGEIIFQGKITSLKHLKDNIKVSKQGYECGILLDNFNDFKVNDIIETSKLSKMEE</sequence>
<dbReference type="Pfam" id="PF11987">
    <property type="entry name" value="IF-2"/>
    <property type="match status" value="1"/>
</dbReference>
<dbReference type="SUPFAM" id="SSF52156">
    <property type="entry name" value="Initiation factor IF2/eIF5b, domain 3"/>
    <property type="match status" value="1"/>
</dbReference>
<dbReference type="Pfam" id="PF22042">
    <property type="entry name" value="EF-G_D2"/>
    <property type="match status" value="1"/>
</dbReference>
<dbReference type="CDD" id="cd03702">
    <property type="entry name" value="IF2_mtIF2_II"/>
    <property type="match status" value="1"/>
</dbReference>
<dbReference type="SUPFAM" id="SSF52540">
    <property type="entry name" value="P-loop containing nucleoside triphosphate hydrolases"/>
    <property type="match status" value="1"/>
</dbReference>
<evidence type="ECO:0000256" key="5">
    <source>
        <dbReference type="ARBA" id="ARBA00022917"/>
    </source>
</evidence>
<dbReference type="EMBL" id="JAGVRH010000004">
    <property type="protein sequence ID" value="MBS2126402.1"/>
    <property type="molecule type" value="Genomic_DNA"/>
</dbReference>
<dbReference type="InterPro" id="IPR000795">
    <property type="entry name" value="T_Tr_GTP-bd_dom"/>
</dbReference>
<dbReference type="Gene3D" id="3.40.50.300">
    <property type="entry name" value="P-loop containing nucleotide triphosphate hydrolases"/>
    <property type="match status" value="1"/>
</dbReference>
<comment type="caution">
    <text evidence="12">The sequence shown here is derived from an EMBL/GenBank/DDBJ whole genome shotgun (WGS) entry which is preliminary data.</text>
</comment>
<keyword evidence="3 8" id="KW-0396">Initiation factor</keyword>
<dbReference type="PANTHER" id="PTHR43381:SF5">
    <property type="entry name" value="TR-TYPE G DOMAIN-CONTAINING PROTEIN"/>
    <property type="match status" value="1"/>
</dbReference>
<feature type="region of interest" description="Disordered" evidence="10">
    <location>
        <begin position="1"/>
        <end position="24"/>
    </location>
</feature>
<evidence type="ECO:0000256" key="3">
    <source>
        <dbReference type="ARBA" id="ARBA00022540"/>
    </source>
</evidence>
<evidence type="ECO:0000256" key="6">
    <source>
        <dbReference type="ARBA" id="ARBA00023134"/>
    </source>
</evidence>
<dbReference type="GO" id="GO:0003743">
    <property type="term" value="F:translation initiation factor activity"/>
    <property type="evidence" value="ECO:0007669"/>
    <property type="project" value="UniProtKB-KW"/>
</dbReference>
<dbReference type="InterPro" id="IPR036925">
    <property type="entry name" value="TIF_IF2_dom3_sf"/>
</dbReference>
<reference evidence="12" key="1">
    <citation type="submission" date="2021-04" db="EMBL/GenBank/DDBJ databases">
        <title>Draft genome sequence of StrPh-CL8, a phytoplasma strain causing strawberry phyllody in Chile.</title>
        <authorList>
            <person name="Cui W."/>
            <person name="Zamorano A."/>
            <person name="Fiore N."/>
        </authorList>
    </citation>
    <scope>NUCLEOTIDE SEQUENCE [LARGE SCALE GENOMIC DNA]</scope>
    <source>
        <strain evidence="12">StrPh-Cl</strain>
    </source>
</reference>
<keyword evidence="4 8" id="KW-0547">Nucleotide-binding</keyword>
<evidence type="ECO:0000256" key="7">
    <source>
        <dbReference type="ARBA" id="ARBA00025162"/>
    </source>
</evidence>
<feature type="binding site" evidence="8">
    <location>
        <begin position="170"/>
        <end position="174"/>
    </location>
    <ligand>
        <name>GTP</name>
        <dbReference type="ChEBI" id="CHEBI:37565"/>
    </ligand>
</feature>
<evidence type="ECO:0000313" key="13">
    <source>
        <dbReference type="Proteomes" id="UP000811481"/>
    </source>
</evidence>
<comment type="function">
    <text evidence="7 8 9">One of the essential components for the initiation of protein synthesis. Protects formylmethionyl-tRNA from spontaneous hydrolysis and promotes its binding to the 30S ribosomal subunits. Also involved in the hydrolysis of GTP during the formation of the 70S ribosomal complex.</text>
</comment>
<dbReference type="Proteomes" id="UP000811481">
    <property type="component" value="Unassembled WGS sequence"/>
</dbReference>
<dbReference type="InterPro" id="IPR053905">
    <property type="entry name" value="EF-G-like_DII"/>
</dbReference>
<dbReference type="InterPro" id="IPR009000">
    <property type="entry name" value="Transl_B-barrel_sf"/>
</dbReference>
<comment type="similarity">
    <text evidence="1 8 9">Belongs to the TRAFAC class translation factor GTPase superfamily. Classic translation factor GTPase family. IF-2 subfamily.</text>
</comment>
<keyword evidence="6 8" id="KW-0342">GTP-binding</keyword>
<dbReference type="Gene3D" id="3.40.50.10050">
    <property type="entry name" value="Translation initiation factor IF- 2, domain 3"/>
    <property type="match status" value="1"/>
</dbReference>
<gene>
    <name evidence="8" type="primary">infB</name>
    <name evidence="12" type="ORF">J8J04_01700</name>
</gene>
<dbReference type="PROSITE" id="PS51722">
    <property type="entry name" value="G_TR_2"/>
    <property type="match status" value="1"/>
</dbReference>
<dbReference type="Pfam" id="PF04760">
    <property type="entry name" value="IF2_N"/>
    <property type="match status" value="1"/>
</dbReference>
<evidence type="ECO:0000313" key="12">
    <source>
        <dbReference type="EMBL" id="MBS2126402.1"/>
    </source>
</evidence>
<dbReference type="InterPro" id="IPR027417">
    <property type="entry name" value="P-loop_NTPase"/>
</dbReference>
<dbReference type="PANTHER" id="PTHR43381">
    <property type="entry name" value="TRANSLATION INITIATION FACTOR IF-2-RELATED"/>
    <property type="match status" value="1"/>
</dbReference>
<proteinExistence type="inferred from homology"/>
<feature type="binding site" evidence="8">
    <location>
        <begin position="224"/>
        <end position="227"/>
    </location>
    <ligand>
        <name>GTP</name>
        <dbReference type="ChEBI" id="CHEBI:37565"/>
    </ligand>
</feature>
<dbReference type="InterPro" id="IPR000178">
    <property type="entry name" value="TF_IF2_bacterial-like"/>
</dbReference>
<evidence type="ECO:0000256" key="4">
    <source>
        <dbReference type="ARBA" id="ARBA00022741"/>
    </source>
</evidence>
<evidence type="ECO:0000256" key="10">
    <source>
        <dbReference type="SAM" id="MobiDB-lite"/>
    </source>
</evidence>
<comment type="subcellular location">
    <subcellularLocation>
        <location evidence="8">Cytoplasm</location>
    </subcellularLocation>
</comment>
<dbReference type="InterPro" id="IPR015760">
    <property type="entry name" value="TIF_IF2"/>
</dbReference>
<dbReference type="InterPro" id="IPR023115">
    <property type="entry name" value="TIF_IF2_dom3"/>
</dbReference>
<keyword evidence="8" id="KW-0963">Cytoplasm</keyword>
<name>A0ABS5K3E8_9MOLU</name>
<feature type="domain" description="Tr-type G" evidence="11">
    <location>
        <begin position="115"/>
        <end position="284"/>
    </location>
</feature>
<dbReference type="CDD" id="cd01887">
    <property type="entry name" value="IF2_eIF5B"/>
    <property type="match status" value="1"/>
</dbReference>
<dbReference type="NCBIfam" id="TIGR00231">
    <property type="entry name" value="small_GTP"/>
    <property type="match status" value="1"/>
</dbReference>
<dbReference type="Pfam" id="PF00009">
    <property type="entry name" value="GTP_EFTU"/>
    <property type="match status" value="1"/>
</dbReference>
<dbReference type="RefSeq" id="WP_212331434.1">
    <property type="nucleotide sequence ID" value="NZ_JAGVRH010000004.1"/>
</dbReference>
<dbReference type="Gene3D" id="2.40.30.10">
    <property type="entry name" value="Translation factors"/>
    <property type="match status" value="2"/>
</dbReference>
<keyword evidence="13" id="KW-1185">Reference proteome</keyword>
<evidence type="ECO:0000256" key="2">
    <source>
        <dbReference type="ARBA" id="ARBA00020675"/>
    </source>
</evidence>
<protein>
    <recommendedName>
        <fullName evidence="2 8">Translation initiation factor IF-2</fullName>
    </recommendedName>
</protein>
<dbReference type="SUPFAM" id="SSF50447">
    <property type="entry name" value="Translation proteins"/>
    <property type="match status" value="2"/>
</dbReference>